<evidence type="ECO:0000313" key="2">
    <source>
        <dbReference type="Proteomes" id="UP000828251"/>
    </source>
</evidence>
<dbReference type="Proteomes" id="UP000828251">
    <property type="component" value="Unassembled WGS sequence"/>
</dbReference>
<accession>A0A9D3UL01</accession>
<name>A0A9D3UL01_9ROSI</name>
<evidence type="ECO:0000313" key="1">
    <source>
        <dbReference type="EMBL" id="KAH1047181.1"/>
    </source>
</evidence>
<comment type="caution">
    <text evidence="1">The sequence shown here is derived from an EMBL/GenBank/DDBJ whole genome shotgun (WGS) entry which is preliminary data.</text>
</comment>
<feature type="non-terminal residue" evidence="1">
    <location>
        <position position="1"/>
    </location>
</feature>
<feature type="non-terminal residue" evidence="1">
    <location>
        <position position="75"/>
    </location>
</feature>
<organism evidence="1 2">
    <name type="scientific">Gossypium stocksii</name>
    <dbReference type="NCBI Taxonomy" id="47602"/>
    <lineage>
        <taxon>Eukaryota</taxon>
        <taxon>Viridiplantae</taxon>
        <taxon>Streptophyta</taxon>
        <taxon>Embryophyta</taxon>
        <taxon>Tracheophyta</taxon>
        <taxon>Spermatophyta</taxon>
        <taxon>Magnoliopsida</taxon>
        <taxon>eudicotyledons</taxon>
        <taxon>Gunneridae</taxon>
        <taxon>Pentapetalae</taxon>
        <taxon>rosids</taxon>
        <taxon>malvids</taxon>
        <taxon>Malvales</taxon>
        <taxon>Malvaceae</taxon>
        <taxon>Malvoideae</taxon>
        <taxon>Gossypium</taxon>
    </lineage>
</organism>
<gene>
    <name evidence="1" type="ORF">J1N35_037965</name>
</gene>
<reference evidence="1 2" key="1">
    <citation type="journal article" date="2021" name="Plant Biotechnol. J.">
        <title>Multi-omics assisted identification of the key and species-specific regulatory components of drought-tolerant mechanisms in Gossypium stocksii.</title>
        <authorList>
            <person name="Yu D."/>
            <person name="Ke L."/>
            <person name="Zhang D."/>
            <person name="Wu Y."/>
            <person name="Sun Y."/>
            <person name="Mei J."/>
            <person name="Sun J."/>
            <person name="Sun Y."/>
        </authorList>
    </citation>
    <scope>NUCLEOTIDE SEQUENCE [LARGE SCALE GENOMIC DNA]</scope>
    <source>
        <strain evidence="2">cv. E1</strain>
        <tissue evidence="1">Leaf</tissue>
    </source>
</reference>
<proteinExistence type="predicted"/>
<dbReference type="AlphaFoldDB" id="A0A9D3UL01"/>
<dbReference type="EMBL" id="JAIQCV010000011">
    <property type="protein sequence ID" value="KAH1047181.1"/>
    <property type="molecule type" value="Genomic_DNA"/>
</dbReference>
<keyword evidence="2" id="KW-1185">Reference proteome</keyword>
<protein>
    <submittedName>
        <fullName evidence="1">Uncharacterized protein</fullName>
    </submittedName>
</protein>
<sequence length="75" mass="8399">FELGIKIREEDDLEFLFSIDGEPTDQSLCAIQSFLFEALDSSSNDPSEGIYMLQAKVLAQKRSRIKHFINGATSS</sequence>